<dbReference type="Gene3D" id="3.40.980.10">
    <property type="entry name" value="MoaB/Mog-like domain"/>
    <property type="match status" value="1"/>
</dbReference>
<dbReference type="SUPFAM" id="SSF53218">
    <property type="entry name" value="Molybdenum cofactor biosynthesis proteins"/>
    <property type="match status" value="1"/>
</dbReference>
<dbReference type="PIRSF" id="PIRSF036620">
    <property type="entry name" value="MPTbdFAD"/>
    <property type="match status" value="1"/>
</dbReference>
<dbReference type="InterPro" id="IPR001453">
    <property type="entry name" value="MoaB/Mog_dom"/>
</dbReference>
<evidence type="ECO:0000256" key="4">
    <source>
        <dbReference type="ARBA" id="ARBA00004726"/>
    </source>
</evidence>
<dbReference type="CDD" id="cd23948">
    <property type="entry name" value="FAD_synthase"/>
    <property type="match status" value="1"/>
</dbReference>
<dbReference type="GO" id="GO:0005829">
    <property type="term" value="C:cytosol"/>
    <property type="evidence" value="ECO:0007669"/>
    <property type="project" value="UniProtKB-ARBA"/>
</dbReference>
<dbReference type="OMA" id="NSHFLCK"/>
<keyword evidence="15 21" id="KW-0274">FAD</keyword>
<keyword evidence="11 21" id="KW-0288">FMN</keyword>
<dbReference type="InterPro" id="IPR002500">
    <property type="entry name" value="PAPS_reduct_dom"/>
</dbReference>
<evidence type="ECO:0000259" key="22">
    <source>
        <dbReference type="SMART" id="SM00852"/>
    </source>
</evidence>
<name>A0A974CAL4_XENLA</name>
<protein>
    <recommendedName>
        <fullName evidence="8 21">FAD synthase</fullName>
        <ecNumber evidence="7 21">2.7.7.2</ecNumber>
    </recommendedName>
    <alternativeName>
        <fullName evidence="17 21">FAD pyrophosphorylase</fullName>
    </alternativeName>
    <alternativeName>
        <fullName evidence="19 21">FMN adenylyltransferase</fullName>
    </alternativeName>
    <alternativeName>
        <fullName evidence="18 21">Flavin adenine dinucleotide synthase</fullName>
    </alternativeName>
</protein>
<evidence type="ECO:0000256" key="2">
    <source>
        <dbReference type="ARBA" id="ARBA00003316"/>
    </source>
</evidence>
<evidence type="ECO:0000256" key="10">
    <source>
        <dbReference type="ARBA" id="ARBA00022630"/>
    </source>
</evidence>
<evidence type="ECO:0000256" key="13">
    <source>
        <dbReference type="ARBA" id="ARBA00022695"/>
    </source>
</evidence>
<evidence type="ECO:0000256" key="16">
    <source>
        <dbReference type="ARBA" id="ARBA00022840"/>
    </source>
</evidence>
<dbReference type="GO" id="GO:0005524">
    <property type="term" value="F:ATP binding"/>
    <property type="evidence" value="ECO:0007669"/>
    <property type="project" value="UniProtKB-UniRule"/>
</dbReference>
<evidence type="ECO:0000256" key="20">
    <source>
        <dbReference type="ARBA" id="ARBA00049494"/>
    </source>
</evidence>
<comment type="similarity">
    <text evidence="6 21">In the N-terminal section; belongs to the MoaB/Mog family.</text>
</comment>
<evidence type="ECO:0000256" key="14">
    <source>
        <dbReference type="ARBA" id="ARBA00022741"/>
    </source>
</evidence>
<dbReference type="Pfam" id="PF24102">
    <property type="entry name" value="FLAD1_M"/>
    <property type="match status" value="1"/>
</dbReference>
<comment type="similarity">
    <text evidence="5 21">In the C-terminal section; belongs to the PAPS reductase family. FAD1 subfamily.</text>
</comment>
<evidence type="ECO:0000256" key="5">
    <source>
        <dbReference type="ARBA" id="ARBA00006749"/>
    </source>
</evidence>
<evidence type="ECO:0000256" key="12">
    <source>
        <dbReference type="ARBA" id="ARBA00022679"/>
    </source>
</evidence>
<evidence type="ECO:0000256" key="3">
    <source>
        <dbReference type="ARBA" id="ARBA00004496"/>
    </source>
</evidence>
<dbReference type="GO" id="GO:0006747">
    <property type="term" value="P:FAD biosynthetic process"/>
    <property type="evidence" value="ECO:0007669"/>
    <property type="project" value="UniProtKB-UniRule"/>
</dbReference>
<dbReference type="EC" id="2.7.7.2" evidence="7 21"/>
<evidence type="ECO:0000256" key="7">
    <source>
        <dbReference type="ARBA" id="ARBA00012393"/>
    </source>
</evidence>
<comment type="function">
    <text evidence="2 21">Catalyzes the adenylation of flavin mononucleotide (FMN) to form flavin adenine dinucleotide (FAD) coenzyme.</text>
</comment>
<keyword evidence="16 21" id="KW-0067">ATP-binding</keyword>
<evidence type="ECO:0000256" key="15">
    <source>
        <dbReference type="ARBA" id="ARBA00022827"/>
    </source>
</evidence>
<dbReference type="Gene3D" id="3.40.50.620">
    <property type="entry name" value="HUPs"/>
    <property type="match status" value="1"/>
</dbReference>
<evidence type="ECO:0000256" key="21">
    <source>
        <dbReference type="PIRNR" id="PIRNR036620"/>
    </source>
</evidence>
<comment type="cofactor">
    <cofactor evidence="1 21">
        <name>Mg(2+)</name>
        <dbReference type="ChEBI" id="CHEBI:18420"/>
    </cofactor>
</comment>
<dbReference type="InterPro" id="IPR056596">
    <property type="entry name" value="FLAD1_M"/>
</dbReference>
<keyword evidence="12 21" id="KW-0808">Transferase</keyword>
<dbReference type="GO" id="GO:0006771">
    <property type="term" value="P:riboflavin metabolic process"/>
    <property type="evidence" value="ECO:0007669"/>
    <property type="project" value="UniProtKB-ARBA"/>
</dbReference>
<dbReference type="Pfam" id="PF01507">
    <property type="entry name" value="PAPS_reduct"/>
    <property type="match status" value="1"/>
</dbReference>
<dbReference type="InterPro" id="IPR012183">
    <property type="entry name" value="FAD_synth_MoaB/Mog-bd"/>
</dbReference>
<proteinExistence type="inferred from homology"/>
<keyword evidence="13 21" id="KW-0548">Nucleotidyltransferase</keyword>
<organism evidence="23 24">
    <name type="scientific">Xenopus laevis</name>
    <name type="common">African clawed frog</name>
    <dbReference type="NCBI Taxonomy" id="8355"/>
    <lineage>
        <taxon>Eukaryota</taxon>
        <taxon>Metazoa</taxon>
        <taxon>Chordata</taxon>
        <taxon>Craniata</taxon>
        <taxon>Vertebrata</taxon>
        <taxon>Euteleostomi</taxon>
        <taxon>Amphibia</taxon>
        <taxon>Batrachia</taxon>
        <taxon>Anura</taxon>
        <taxon>Pipoidea</taxon>
        <taxon>Pipidae</taxon>
        <taxon>Xenopodinae</taxon>
        <taxon>Xenopus</taxon>
        <taxon>Xenopus</taxon>
    </lineage>
</organism>
<accession>A0A974CAL4</accession>
<evidence type="ECO:0000256" key="6">
    <source>
        <dbReference type="ARBA" id="ARBA00007589"/>
    </source>
</evidence>
<dbReference type="PANTHER" id="PTHR23293:SF9">
    <property type="entry name" value="FAD SYNTHASE"/>
    <property type="match status" value="1"/>
</dbReference>
<reference evidence="24" key="1">
    <citation type="journal article" date="2016" name="Nature">
        <title>Genome evolution in the allotetraploid frog Xenopus laevis.</title>
        <authorList>
            <person name="Session A.M."/>
            <person name="Uno Y."/>
            <person name="Kwon T."/>
            <person name="Chapman J.A."/>
            <person name="Toyoda A."/>
            <person name="Takahashi S."/>
            <person name="Fukui A."/>
            <person name="Hikosaka A."/>
            <person name="Suzuki A."/>
            <person name="Kondo M."/>
            <person name="van Heeringen S.J."/>
            <person name="Quigley I."/>
            <person name="Heinz S."/>
            <person name="Ogino H."/>
            <person name="Ochi H."/>
            <person name="Hellsten U."/>
            <person name="Lyons J.B."/>
            <person name="Simakov O."/>
            <person name="Putnam N."/>
            <person name="Stites J."/>
            <person name="Kuroki Y."/>
            <person name="Tanaka T."/>
            <person name="Michiue T."/>
            <person name="Watanabe M."/>
            <person name="Bogdanovic O."/>
            <person name="Lister R."/>
            <person name="Georgiou G."/>
            <person name="Paranjpe S.S."/>
            <person name="van Kruijsbergen I."/>
            <person name="Shu S."/>
            <person name="Carlson J."/>
            <person name="Kinoshita T."/>
            <person name="Ohta Y."/>
            <person name="Mawaribuchi S."/>
            <person name="Jenkins J."/>
            <person name="Grimwood J."/>
            <person name="Schmutz J."/>
            <person name="Mitros T."/>
            <person name="Mozaffari S.V."/>
            <person name="Suzuki Y."/>
            <person name="Haramoto Y."/>
            <person name="Yamamoto T.S."/>
            <person name="Takagi C."/>
            <person name="Heald R."/>
            <person name="Miller K."/>
            <person name="Haudenschild C."/>
            <person name="Kitzman J."/>
            <person name="Nakayama T."/>
            <person name="Izutsu Y."/>
            <person name="Robert J."/>
            <person name="Fortriede J."/>
            <person name="Burns K."/>
            <person name="Lotay V."/>
            <person name="Karimi K."/>
            <person name="Yasuoka Y."/>
            <person name="Dichmann D.S."/>
            <person name="Flajnik M.F."/>
            <person name="Houston D.W."/>
            <person name="Shendure J."/>
            <person name="DuPasquier L."/>
            <person name="Vize P.D."/>
            <person name="Zorn A.M."/>
            <person name="Ito M."/>
            <person name="Marcotte E.M."/>
            <person name="Wallingford J.B."/>
            <person name="Ito Y."/>
            <person name="Asashima M."/>
            <person name="Ueno N."/>
            <person name="Matsuda Y."/>
            <person name="Veenstra G.J."/>
            <person name="Fujiyama A."/>
            <person name="Harland R.M."/>
            <person name="Taira M."/>
            <person name="Rokhsar D.S."/>
        </authorList>
    </citation>
    <scope>NUCLEOTIDE SEQUENCE [LARGE SCALE GENOMIC DNA]</scope>
    <source>
        <strain evidence="24">J</strain>
    </source>
</reference>
<keyword evidence="14 21" id="KW-0547">Nucleotide-binding</keyword>
<dbReference type="Proteomes" id="UP000694892">
    <property type="component" value="Chromosome 8L"/>
</dbReference>
<evidence type="ECO:0000256" key="9">
    <source>
        <dbReference type="ARBA" id="ARBA00022490"/>
    </source>
</evidence>
<comment type="subcellular location">
    <subcellularLocation>
        <location evidence="3">Cytoplasm</location>
    </subcellularLocation>
</comment>
<dbReference type="EMBL" id="CM004480">
    <property type="protein sequence ID" value="OCT69596.1"/>
    <property type="molecule type" value="Genomic_DNA"/>
</dbReference>
<dbReference type="SUPFAM" id="SSF52402">
    <property type="entry name" value="Adenine nucleotide alpha hydrolases-like"/>
    <property type="match status" value="1"/>
</dbReference>
<dbReference type="GO" id="GO:0003919">
    <property type="term" value="F:FMN adenylyltransferase activity"/>
    <property type="evidence" value="ECO:0007669"/>
    <property type="project" value="UniProtKB-UniRule"/>
</dbReference>
<comment type="catalytic activity">
    <reaction evidence="20 21">
        <text>FMN + ATP + H(+) = FAD + diphosphate</text>
        <dbReference type="Rhea" id="RHEA:17237"/>
        <dbReference type="ChEBI" id="CHEBI:15378"/>
        <dbReference type="ChEBI" id="CHEBI:30616"/>
        <dbReference type="ChEBI" id="CHEBI:33019"/>
        <dbReference type="ChEBI" id="CHEBI:57692"/>
        <dbReference type="ChEBI" id="CHEBI:58210"/>
        <dbReference type="EC" id="2.7.7.2"/>
    </reaction>
</comment>
<dbReference type="InterPro" id="IPR036425">
    <property type="entry name" value="MoaB/Mog-like_dom_sf"/>
</dbReference>
<sequence length="571" mass="63780">MSVCTRLWLVRSALRLRTIRQHLAMTSTSPCLATNVPPVTAGIIIIGDEILKGHTQDTNSFFMCKNLRSIGVQVNKISVIPDDIDIIAGEIADFSSRYTYVLTSGGIGPTHDDVTFEGVAKAFGEKTFPHPELVSLVQTFFGKSESWCPEMKLAQIPVSSRLNYGTDKRTGDCFKYPLVSVGNVYVFPGIPSLLEKSLEGLDHLFRNDKTHFHYREICVSADEVAIAGVLGEVNGRFRKHVSLGSYPDWSNNYFRVLLVLDSHSEAHLEEAHKFLIEHLPPGVVVPFVKDPVTQAAAQVYQLAHSGSPLGDKVAAALKTLEEALDTYSLEKICVAFNGGKDCTALLHLFHATVQRKFPDQKDKLQALYIRIVSPFPEMEQFMQSTTKRYNLQIYTIQGYIKQALVELKVEQPNLEAVLMGTRRSDPYSRTLTPMCLTDPDWPKYMRVNPLLDWSYRDIWDFLRTLFIPYCILYDKGYTSLGSMENTVKNPALRFTTPAGAESYHPAYKLQNEEEERVSRNVCGGVCQSDLSFKVPVTQEESATPMATAQWSSAGSPSLVRPSDVSVSLLSV</sequence>
<dbReference type="CDD" id="cd00885">
    <property type="entry name" value="cinA"/>
    <property type="match status" value="1"/>
</dbReference>
<keyword evidence="10 21" id="KW-0285">Flavoprotein</keyword>
<dbReference type="InterPro" id="IPR014729">
    <property type="entry name" value="Rossmann-like_a/b/a_fold"/>
</dbReference>
<evidence type="ECO:0000313" key="23">
    <source>
        <dbReference type="EMBL" id="OCT69596.1"/>
    </source>
</evidence>
<dbReference type="AlphaFoldDB" id="A0A974CAL4"/>
<evidence type="ECO:0000256" key="17">
    <source>
        <dbReference type="ARBA" id="ARBA00031145"/>
    </source>
</evidence>
<feature type="domain" description="MoaB/Mog" evidence="22">
    <location>
        <begin position="42"/>
        <end position="208"/>
    </location>
</feature>
<evidence type="ECO:0000256" key="19">
    <source>
        <dbReference type="ARBA" id="ARBA00031871"/>
    </source>
</evidence>
<evidence type="ECO:0000256" key="18">
    <source>
        <dbReference type="ARBA" id="ARBA00031676"/>
    </source>
</evidence>
<dbReference type="PANTHER" id="PTHR23293">
    <property type="entry name" value="FAD SYNTHETASE-RELATED FMN ADENYLYLTRANSFERASE"/>
    <property type="match status" value="1"/>
</dbReference>
<dbReference type="Pfam" id="PF00994">
    <property type="entry name" value="MoCF_biosynth"/>
    <property type="match status" value="1"/>
</dbReference>
<evidence type="ECO:0000313" key="24">
    <source>
        <dbReference type="Proteomes" id="UP000694892"/>
    </source>
</evidence>
<gene>
    <name evidence="23" type="ORF">XELAEV_18040908mg</name>
</gene>
<comment type="pathway">
    <text evidence="4 21">Cofactor biosynthesis; FAD biosynthesis; FAD from FMN: step 1/1.</text>
</comment>
<keyword evidence="9" id="KW-0963">Cytoplasm</keyword>
<evidence type="ECO:0000256" key="8">
    <source>
        <dbReference type="ARBA" id="ARBA00015431"/>
    </source>
</evidence>
<dbReference type="FunFam" id="3.40.980.10:FF:000007">
    <property type="entry name" value="FAD synthase"/>
    <property type="match status" value="1"/>
</dbReference>
<evidence type="ECO:0000256" key="11">
    <source>
        <dbReference type="ARBA" id="ARBA00022643"/>
    </source>
</evidence>
<dbReference type="FunFam" id="3.40.50.620:FF:000113">
    <property type="entry name" value="FAD synthase"/>
    <property type="match status" value="1"/>
</dbReference>
<dbReference type="SMART" id="SM00852">
    <property type="entry name" value="MoCF_biosynth"/>
    <property type="match status" value="1"/>
</dbReference>
<evidence type="ECO:0000256" key="1">
    <source>
        <dbReference type="ARBA" id="ARBA00001946"/>
    </source>
</evidence>